<sequence length="187" mass="20731">MRRLIVLERMTLDGMFDAASMGQWDFPYHGDERAEVIFQGIQGSDAYLLGRVTYEMLAPHWSALRNNEMGVADKLNSMKKYVVSSSLEKAEWNNTTIIRGDAVEEIGRLKRQEGGDILVHGSAALVQTLLAAGLVDELQLLVHPMVVGGGARLFREAAQVLTLELVESRALPLGVLLLRYQPEKAPQ</sequence>
<dbReference type="Pfam" id="PF01872">
    <property type="entry name" value="RibD_C"/>
    <property type="match status" value="1"/>
</dbReference>
<dbReference type="RefSeq" id="WP_264777732.1">
    <property type="nucleotide sequence ID" value="NZ_AP026561.1"/>
</dbReference>
<geneLocation type="plasmid" evidence="2 3">
    <name>pDAETH-1</name>
</geneLocation>
<dbReference type="EMBL" id="AP026561">
    <property type="protein sequence ID" value="BDP43895.1"/>
    <property type="molecule type" value="Genomic_DNA"/>
</dbReference>
<dbReference type="SUPFAM" id="SSF53597">
    <property type="entry name" value="Dihydrofolate reductase-like"/>
    <property type="match status" value="1"/>
</dbReference>
<evidence type="ECO:0000259" key="1">
    <source>
        <dbReference type="Pfam" id="PF01872"/>
    </source>
</evidence>
<evidence type="ECO:0000313" key="2">
    <source>
        <dbReference type="EMBL" id="BDP43895.1"/>
    </source>
</evidence>
<gene>
    <name evidence="2" type="ORF">DAETH_38640</name>
</gene>
<feature type="domain" description="Bacterial bifunctional deaminase-reductase C-terminal" evidence="1">
    <location>
        <begin position="5"/>
        <end position="176"/>
    </location>
</feature>
<keyword evidence="3" id="KW-1185">Reference proteome</keyword>
<organism evidence="2 3">
    <name type="scientific">Deinococcus aetherius</name>
    <dbReference type="NCBI Taxonomy" id="200252"/>
    <lineage>
        <taxon>Bacteria</taxon>
        <taxon>Thermotogati</taxon>
        <taxon>Deinococcota</taxon>
        <taxon>Deinococci</taxon>
        <taxon>Deinococcales</taxon>
        <taxon>Deinococcaceae</taxon>
        <taxon>Deinococcus</taxon>
    </lineage>
</organism>
<reference evidence="2" key="1">
    <citation type="submission" date="2022-07" db="EMBL/GenBank/DDBJ databases">
        <title>Complete Genome Sequence of the Radioresistant Bacterium Deinococcus aetherius ST0316, Isolated from the Air Dust collected in Lower Stratosphere above Japan.</title>
        <authorList>
            <person name="Satoh K."/>
            <person name="Hagiwara K."/>
            <person name="Katsumata K."/>
            <person name="Kubo A."/>
            <person name="Yokobori S."/>
            <person name="Yamagishi A."/>
            <person name="Oono Y."/>
            <person name="Narumi I."/>
        </authorList>
    </citation>
    <scope>NUCLEOTIDE SEQUENCE</scope>
    <source>
        <strain evidence="2">ST0316</strain>
        <plasmid evidence="2">pDAETH-1</plasmid>
    </source>
</reference>
<dbReference type="InterPro" id="IPR024072">
    <property type="entry name" value="DHFR-like_dom_sf"/>
</dbReference>
<name>A0ABN6RKM7_9DEIO</name>
<proteinExistence type="predicted"/>
<dbReference type="InterPro" id="IPR002734">
    <property type="entry name" value="RibDG_C"/>
</dbReference>
<accession>A0ABN6RKM7</accession>
<dbReference type="PANTHER" id="PTHR38011:SF11">
    <property type="entry name" value="2,5-DIAMINO-6-RIBOSYLAMINO-4(3H)-PYRIMIDINONE 5'-PHOSPHATE REDUCTASE"/>
    <property type="match status" value="1"/>
</dbReference>
<dbReference type="Gene3D" id="3.40.430.10">
    <property type="entry name" value="Dihydrofolate Reductase, subunit A"/>
    <property type="match status" value="1"/>
</dbReference>
<dbReference type="Proteomes" id="UP001064971">
    <property type="component" value="Plasmid pDAETH-1"/>
</dbReference>
<dbReference type="InterPro" id="IPR050765">
    <property type="entry name" value="Riboflavin_Biosynth_HTPR"/>
</dbReference>
<evidence type="ECO:0000313" key="3">
    <source>
        <dbReference type="Proteomes" id="UP001064971"/>
    </source>
</evidence>
<keyword evidence="2" id="KW-0614">Plasmid</keyword>
<protein>
    <submittedName>
        <fullName evidence="2">Pyrimidine reductase</fullName>
    </submittedName>
</protein>
<dbReference type="PANTHER" id="PTHR38011">
    <property type="entry name" value="DIHYDROFOLATE REDUCTASE FAMILY PROTEIN (AFU_ORTHOLOGUE AFUA_8G06820)"/>
    <property type="match status" value="1"/>
</dbReference>